<keyword evidence="1" id="KW-0175">Coiled coil</keyword>
<dbReference type="AlphaFoldDB" id="M3RCG0"/>
<evidence type="ECO:0000256" key="1">
    <source>
        <dbReference type="SAM" id="Coils"/>
    </source>
</evidence>
<evidence type="ECO:0000313" key="3">
    <source>
        <dbReference type="Proteomes" id="UP000011872"/>
    </source>
</evidence>
<proteinExistence type="predicted"/>
<feature type="coiled-coil region" evidence="1">
    <location>
        <begin position="79"/>
        <end position="106"/>
    </location>
</feature>
<dbReference type="RefSeq" id="WP_001958718.1">
    <property type="nucleotide sequence ID" value="NZ_KB642347.1"/>
</dbReference>
<dbReference type="HOGENOM" id="CLU_1924672_0_0_7"/>
<dbReference type="EMBL" id="APDY01000041">
    <property type="protein sequence ID" value="EMH29042.1"/>
    <property type="molecule type" value="Genomic_DNA"/>
</dbReference>
<dbReference type="Proteomes" id="UP000011872">
    <property type="component" value="Unassembled WGS sequence"/>
</dbReference>
<comment type="caution">
    <text evidence="2">The sequence shown here is derived from an EMBL/GenBank/DDBJ whole genome shotgun (WGS) entry which is preliminary data.</text>
</comment>
<dbReference type="PATRIC" id="fig|1159049.3.peg.671"/>
<gene>
    <name evidence="2" type="ORF">HMPREF1421_00715</name>
</gene>
<name>M3RCG0_HELPX</name>
<accession>M3RCG0</accession>
<sequence length="108" mass="12239">MKIKAIMLGLAFSGVLLFGKGLSAEQAKQNIDKIEVNPMNPEYIKFLAKEIVDLKERTILNTKAIMSTAPVFKVHDSKIEMLVENMQRMEAELKVLHDQLVDLVAKQR</sequence>
<organism evidence="2 3">
    <name type="scientific">Helicobacter pylori GAM265BSii</name>
    <dbReference type="NCBI Taxonomy" id="1159049"/>
    <lineage>
        <taxon>Bacteria</taxon>
        <taxon>Pseudomonadati</taxon>
        <taxon>Campylobacterota</taxon>
        <taxon>Epsilonproteobacteria</taxon>
        <taxon>Campylobacterales</taxon>
        <taxon>Helicobacteraceae</taxon>
        <taxon>Helicobacter</taxon>
    </lineage>
</organism>
<reference evidence="2 3" key="1">
    <citation type="submission" date="2012-12" db="EMBL/GenBank/DDBJ databases">
        <authorList>
            <person name="Weinstock G."/>
            <person name="Sodergren E."/>
            <person name="Lobos E.A."/>
            <person name="Fulton L."/>
            <person name="Fulton R."/>
            <person name="Courtney L."/>
            <person name="Fronick C."/>
            <person name="O'Laughlin M."/>
            <person name="Godfrey J."/>
            <person name="Wilson R.M."/>
            <person name="Miner T."/>
            <person name="Farmer C."/>
            <person name="Delehaunty K."/>
            <person name="Cordes M."/>
            <person name="Minx P."/>
            <person name="Tomlinson C."/>
            <person name="Chen J."/>
            <person name="Wollam A."/>
            <person name="Pepin K.H."/>
            <person name="Bhonagiri V."/>
            <person name="Zhang X."/>
            <person name="Suruliraj S."/>
            <person name="Antonio M."/>
            <person name="Secka O."/>
            <person name="Thomas J."/>
            <person name="Warren W."/>
            <person name="Mitreva M."/>
            <person name="Mardis E.R."/>
            <person name="Wilson R.K."/>
        </authorList>
    </citation>
    <scope>NUCLEOTIDE SEQUENCE [LARGE SCALE GENOMIC DNA]</scope>
    <source>
        <strain evidence="2 3">GAM265BSii</strain>
    </source>
</reference>
<protein>
    <submittedName>
        <fullName evidence="2">Uncharacterized protein</fullName>
    </submittedName>
</protein>
<evidence type="ECO:0000313" key="2">
    <source>
        <dbReference type="EMBL" id="EMH29042.1"/>
    </source>
</evidence>